<proteinExistence type="predicted"/>
<name>A0A174GXK7_9FIRM</name>
<reference evidence="2 3" key="1">
    <citation type="submission" date="2015-09" db="EMBL/GenBank/DDBJ databases">
        <authorList>
            <consortium name="Pathogen Informatics"/>
        </authorList>
    </citation>
    <scope>NUCLEOTIDE SEQUENCE [LARGE SCALE GENOMIC DNA]</scope>
    <source>
        <strain evidence="2 3">2789STDY5834884</strain>
    </source>
</reference>
<evidence type="ECO:0000313" key="3">
    <source>
        <dbReference type="Proteomes" id="UP000095602"/>
    </source>
</evidence>
<feature type="region of interest" description="Disordered" evidence="1">
    <location>
        <begin position="50"/>
        <end position="82"/>
    </location>
</feature>
<dbReference type="Proteomes" id="UP000095602">
    <property type="component" value="Unassembled WGS sequence"/>
</dbReference>
<protein>
    <submittedName>
        <fullName evidence="2">Uncharacterized protein</fullName>
    </submittedName>
</protein>
<dbReference type="AlphaFoldDB" id="A0A174GXK7"/>
<dbReference type="EMBL" id="CZAJ01000002">
    <property type="protein sequence ID" value="CUO65285.1"/>
    <property type="molecule type" value="Genomic_DNA"/>
</dbReference>
<evidence type="ECO:0000313" key="2">
    <source>
        <dbReference type="EMBL" id="CUO65285.1"/>
    </source>
</evidence>
<accession>A0A174GXK7</accession>
<evidence type="ECO:0000256" key="1">
    <source>
        <dbReference type="SAM" id="MobiDB-lite"/>
    </source>
</evidence>
<feature type="compositionally biased region" description="Basic and acidic residues" evidence="1">
    <location>
        <begin position="50"/>
        <end position="63"/>
    </location>
</feature>
<sequence>MPGISEELEQITRARYGEEVRGAIHDSIEKCYGHFEEVTKACAASEKNAKESENAAESARTDALRYSQDASRDAQTASTSATNAQGYANTAYQSQQSVQSMKAAVEKDKNEIETTIKDSLLAKSEEILATVKDYFNRAQQLYQSMYIDCDGETPQSRLVTLVTINCGTPQSRLHDTNGILFDGGTPLNRKLGG</sequence>
<dbReference type="RefSeq" id="WP_155512178.1">
    <property type="nucleotide sequence ID" value="NZ_CZAJ01000002.1"/>
</dbReference>
<organism evidence="2 3">
    <name type="scientific">Agathobacter rectalis</name>
    <dbReference type="NCBI Taxonomy" id="39491"/>
    <lineage>
        <taxon>Bacteria</taxon>
        <taxon>Bacillati</taxon>
        <taxon>Bacillota</taxon>
        <taxon>Clostridia</taxon>
        <taxon>Lachnospirales</taxon>
        <taxon>Lachnospiraceae</taxon>
        <taxon>Agathobacter</taxon>
    </lineage>
</organism>
<gene>
    <name evidence="2" type="ORF">ERS852497_00364</name>
</gene>